<dbReference type="GO" id="GO:0000145">
    <property type="term" value="C:exocyst"/>
    <property type="evidence" value="ECO:0007669"/>
    <property type="project" value="InterPro"/>
</dbReference>
<evidence type="ECO:0000256" key="3">
    <source>
        <dbReference type="RuleBase" id="RU365026"/>
    </source>
</evidence>
<keyword evidence="3" id="KW-0268">Exocytosis</keyword>
<dbReference type="Gramene" id="NC10G0167960.1">
    <property type="protein sequence ID" value="NC10G0167960.1:cds"/>
    <property type="gene ID" value="NC10G0167960"/>
</dbReference>
<accession>A0A5K0X501</accession>
<dbReference type="PANTHER" id="PTHR12542:SF96">
    <property type="entry name" value="EXOCYST COMPLEX COMPONENT EXO70B1"/>
    <property type="match status" value="1"/>
</dbReference>
<sequence>MAAEKTLLALEQRLSRWTLLDSASPHPLWPDPSESSAFLKAVDLLLGTIRSWDSALSRDGASPTLASCLDRAHNLLHAAVFRLSDEFVSLASAGQLQPSDDFDDHGEDDDEEDIPVAQPLSDFEIAIEIFPPGVVSDLHEIAKRMVAAGFADGVCHVYSSNRREFLDESASRVGFGGDRPYSSGGGREEEGDGDLQNGIEKWIQAIKLAVHVLFPSERRLADQIFTGYPSVANYCFMEVSRGLMDRFLQFADEVCVSGRSVERLFEVLRMFETLTELLPELDGLFSGSAACAFLCTEAADIRRRLGDTIRAIFREFEVAIQRDSSKPVPGGGLHPLTRYVMNYMRVACDYKPTLDVIFAPPSGGGGAVGVAPEGGLTAETLWIMELLMSNLEAKTKAYTDPALRHLFLMNNWRYIVSKVRDSEGLASLLGAEWIRNQGAKVKQNQAWYQRSAWGKVVSTLVLQGGAADASLAPRTVVREKMRIFSNLFDENVKEQSGWVVPDEQLRREIRSAVAEMVVPPFQEFLTKFRHQLGGKGAGGEAVVKYIPEELRDRLDELFGGSRPPGC</sequence>
<dbReference type="InterPro" id="IPR004140">
    <property type="entry name" value="Exo70"/>
</dbReference>
<comment type="similarity">
    <text evidence="1 3">Belongs to the EXO70 family.</text>
</comment>
<evidence type="ECO:0000313" key="5">
    <source>
        <dbReference type="EMBL" id="VVV60788.1"/>
    </source>
</evidence>
<reference evidence="5" key="1">
    <citation type="submission" date="2019-09" db="EMBL/GenBank/DDBJ databases">
        <authorList>
            <person name="Zhang L."/>
        </authorList>
    </citation>
    <scope>NUCLEOTIDE SEQUENCE</scope>
</reference>
<dbReference type="GO" id="GO:0005546">
    <property type="term" value="F:phosphatidylinositol-4,5-bisphosphate binding"/>
    <property type="evidence" value="ECO:0007669"/>
    <property type="project" value="InterPro"/>
</dbReference>
<dbReference type="PANTHER" id="PTHR12542">
    <property type="entry name" value="EXOCYST COMPLEX PROTEIN EXO70"/>
    <property type="match status" value="1"/>
</dbReference>
<dbReference type="AlphaFoldDB" id="A0A5K0X501"/>
<dbReference type="SUPFAM" id="SSF74788">
    <property type="entry name" value="Cullin repeat-like"/>
    <property type="match status" value="1"/>
</dbReference>
<organism evidence="5">
    <name type="scientific">Nymphaea colorata</name>
    <name type="common">pocket water lily</name>
    <dbReference type="NCBI Taxonomy" id="210225"/>
    <lineage>
        <taxon>Eukaryota</taxon>
        <taxon>Viridiplantae</taxon>
        <taxon>Streptophyta</taxon>
        <taxon>Embryophyta</taxon>
        <taxon>Tracheophyta</taxon>
        <taxon>Spermatophyta</taxon>
        <taxon>Magnoliopsida</taxon>
        <taxon>Nymphaeales</taxon>
        <taxon>Nymphaeaceae</taxon>
        <taxon>Nymphaea</taxon>
    </lineage>
</organism>
<keyword evidence="3" id="KW-0653">Protein transport</keyword>
<name>A0A5K0X501_9MAGN</name>
<keyword evidence="2 3" id="KW-0813">Transport</keyword>
<comment type="function">
    <text evidence="3">Component of the exocyst complex.</text>
</comment>
<evidence type="ECO:0000256" key="2">
    <source>
        <dbReference type="ARBA" id="ARBA00022448"/>
    </source>
</evidence>
<protein>
    <recommendedName>
        <fullName evidence="3">Exocyst subunit Exo70 family protein</fullName>
    </recommendedName>
</protein>
<dbReference type="GO" id="GO:0006887">
    <property type="term" value="P:exocytosis"/>
    <property type="evidence" value="ECO:0007669"/>
    <property type="project" value="UniProtKB-KW"/>
</dbReference>
<dbReference type="InterPro" id="IPR046364">
    <property type="entry name" value="Exo70_C"/>
</dbReference>
<feature type="domain" description="Exocyst complex subunit Exo70 C-terminal" evidence="4">
    <location>
        <begin position="201"/>
        <end position="556"/>
    </location>
</feature>
<proteinExistence type="inferred from homology"/>
<gene>
    <name evidence="5" type="ORF">NYM_LOCUS5250</name>
</gene>
<dbReference type="Gene3D" id="1.20.1280.170">
    <property type="entry name" value="Exocyst complex component Exo70"/>
    <property type="match status" value="1"/>
</dbReference>
<dbReference type="EMBL" id="LR721775">
    <property type="protein sequence ID" value="VVV60788.1"/>
    <property type="molecule type" value="Genomic_DNA"/>
</dbReference>
<dbReference type="Pfam" id="PF03081">
    <property type="entry name" value="Exo70_C"/>
    <property type="match status" value="1"/>
</dbReference>
<dbReference type="GO" id="GO:0015031">
    <property type="term" value="P:protein transport"/>
    <property type="evidence" value="ECO:0007669"/>
    <property type="project" value="UniProtKB-KW"/>
</dbReference>
<dbReference type="OMA" id="TNRVRRW"/>
<evidence type="ECO:0000259" key="4">
    <source>
        <dbReference type="Pfam" id="PF03081"/>
    </source>
</evidence>
<dbReference type="InterPro" id="IPR016159">
    <property type="entry name" value="Cullin_repeat-like_dom_sf"/>
</dbReference>
<evidence type="ECO:0000256" key="1">
    <source>
        <dbReference type="ARBA" id="ARBA00006756"/>
    </source>
</evidence>